<keyword evidence="8" id="KW-1185">Reference proteome</keyword>
<dbReference type="RefSeq" id="WP_091791818.1">
    <property type="nucleotide sequence ID" value="NZ_FNAF01000006.1"/>
</dbReference>
<keyword evidence="4" id="KW-1133">Transmembrane helix</keyword>
<keyword evidence="3" id="KW-0201">Cytochrome c-type biogenesis</keyword>
<evidence type="ECO:0000259" key="6">
    <source>
        <dbReference type="Pfam" id="PF05140"/>
    </source>
</evidence>
<dbReference type="InterPro" id="IPR023494">
    <property type="entry name" value="Cyt_c_bgen_Ccs1/CcsB/ResB"/>
</dbReference>
<evidence type="ECO:0000313" key="8">
    <source>
        <dbReference type="Proteomes" id="UP000198995"/>
    </source>
</evidence>
<dbReference type="Pfam" id="PF05140">
    <property type="entry name" value="ResB"/>
    <property type="match status" value="1"/>
</dbReference>
<keyword evidence="2" id="KW-0812">Transmembrane</keyword>
<dbReference type="Proteomes" id="UP000198995">
    <property type="component" value="Unassembled WGS sequence"/>
</dbReference>
<dbReference type="GO" id="GO:0016020">
    <property type="term" value="C:membrane"/>
    <property type="evidence" value="ECO:0007669"/>
    <property type="project" value="UniProtKB-SubCell"/>
</dbReference>
<dbReference type="STRING" id="2741.SAMN04489866_10634"/>
<dbReference type="InterPro" id="IPR007816">
    <property type="entry name" value="ResB-like_domain"/>
</dbReference>
<dbReference type="GO" id="GO:0017004">
    <property type="term" value="P:cytochrome complex assembly"/>
    <property type="evidence" value="ECO:0007669"/>
    <property type="project" value="UniProtKB-KW"/>
</dbReference>
<gene>
    <name evidence="7" type="ORF">SAMN04489866_10634</name>
</gene>
<dbReference type="AlphaFoldDB" id="A0A1G6X1Z6"/>
<evidence type="ECO:0000256" key="3">
    <source>
        <dbReference type="ARBA" id="ARBA00022748"/>
    </source>
</evidence>
<dbReference type="OrthoDB" id="9770923at2"/>
<evidence type="ECO:0000256" key="2">
    <source>
        <dbReference type="ARBA" id="ARBA00022692"/>
    </source>
</evidence>
<reference evidence="7 8" key="1">
    <citation type="submission" date="2016-10" db="EMBL/GenBank/DDBJ databases">
        <authorList>
            <person name="de Groot N.N."/>
        </authorList>
    </citation>
    <scope>NUCLEOTIDE SEQUENCE [LARGE SCALE GENOMIC DNA]</scope>
    <source>
        <strain evidence="7 8">DSM 20475</strain>
    </source>
</reference>
<protein>
    <submittedName>
        <fullName evidence="7">Cytochrome c biogenesis protein ResB</fullName>
    </submittedName>
</protein>
<accession>A0A1G6X1Z6</accession>
<dbReference type="PANTHER" id="PTHR31566:SF5">
    <property type="entry name" value="RESB-LIKE DOMAIN-CONTAINING PROTEIN"/>
    <property type="match status" value="1"/>
</dbReference>
<evidence type="ECO:0000256" key="5">
    <source>
        <dbReference type="ARBA" id="ARBA00023136"/>
    </source>
</evidence>
<evidence type="ECO:0000256" key="4">
    <source>
        <dbReference type="ARBA" id="ARBA00022989"/>
    </source>
</evidence>
<proteinExistence type="predicted"/>
<sequence>MLKFISSIRLAVILIATLAGMAVSATIFDQPDVFTSRPFLAVVAIFFVNLLTCTVQLWPALIRRLRRQVSDIAAKKSGFVSVDMTSEDLHALLKQERFSLHETKDGEDTVLYAVRGRLALMAPHVLHVAILIIIAGAVLSSFGVKATMQVAAGDVQALPEKIAEASGISDLAVKSFATEYDDKGQVANWRTDFELFAKGKTVDVGTTQVNHPYKKSGLSVYQMGYGKRFQMQLDGPRAELSGTYAFPEEQKIPLPDGHFMVQTMGDRALLFMQFDRAGKMIRQEALRPKAGLNLADGTRLTYLRPLEYTVLELKYGHGVIAVFSGFVLAALASLMMLMGRYAALGARIDATGAVSIWLDAKGHTRRRLSQALTLKDVTSND</sequence>
<organism evidence="7 8">
    <name type="scientific">Peptococcus niger</name>
    <dbReference type="NCBI Taxonomy" id="2741"/>
    <lineage>
        <taxon>Bacteria</taxon>
        <taxon>Bacillati</taxon>
        <taxon>Bacillota</taxon>
        <taxon>Clostridia</taxon>
        <taxon>Eubacteriales</taxon>
        <taxon>Peptococcaceae</taxon>
        <taxon>Peptococcus</taxon>
    </lineage>
</organism>
<dbReference type="PANTHER" id="PTHR31566">
    <property type="entry name" value="CYTOCHROME C BIOGENESIS PROTEIN CCS1, CHLOROPLASTIC"/>
    <property type="match status" value="1"/>
</dbReference>
<name>A0A1G6X1Z6_PEPNI</name>
<dbReference type="EMBL" id="FNAF01000006">
    <property type="protein sequence ID" value="SDD72220.1"/>
    <property type="molecule type" value="Genomic_DNA"/>
</dbReference>
<comment type="subcellular location">
    <subcellularLocation>
        <location evidence="1">Membrane</location>
        <topology evidence="1">Multi-pass membrane protein</topology>
    </subcellularLocation>
</comment>
<keyword evidence="5" id="KW-0472">Membrane</keyword>
<evidence type="ECO:0000256" key="1">
    <source>
        <dbReference type="ARBA" id="ARBA00004141"/>
    </source>
</evidence>
<evidence type="ECO:0000313" key="7">
    <source>
        <dbReference type="EMBL" id="SDD72220.1"/>
    </source>
</evidence>
<feature type="domain" description="ResB-like" evidence="6">
    <location>
        <begin position="32"/>
        <end position="250"/>
    </location>
</feature>